<keyword evidence="3" id="KW-1185">Reference proteome</keyword>
<dbReference type="Proteomes" id="UP000772434">
    <property type="component" value="Unassembled WGS sequence"/>
</dbReference>
<feature type="signal peptide" evidence="1">
    <location>
        <begin position="1"/>
        <end position="22"/>
    </location>
</feature>
<sequence>MQPKDVCLYLLATLMFTSTGCALPHNHPRSPVPPAAGHFALPPIGVLIHEVDTHTGELKANAGQIEANAPQPLPGSERCPAVVHCPAGKITNLQFAMKLKGLRQIQRVHGKSHCASNQL</sequence>
<organism evidence="2 3">
    <name type="scientific">Rhodocollybia butyracea</name>
    <dbReference type="NCBI Taxonomy" id="206335"/>
    <lineage>
        <taxon>Eukaryota</taxon>
        <taxon>Fungi</taxon>
        <taxon>Dikarya</taxon>
        <taxon>Basidiomycota</taxon>
        <taxon>Agaricomycotina</taxon>
        <taxon>Agaricomycetes</taxon>
        <taxon>Agaricomycetidae</taxon>
        <taxon>Agaricales</taxon>
        <taxon>Marasmiineae</taxon>
        <taxon>Omphalotaceae</taxon>
        <taxon>Rhodocollybia</taxon>
    </lineage>
</organism>
<keyword evidence="1" id="KW-0732">Signal</keyword>
<name>A0A9P5P4M2_9AGAR</name>
<evidence type="ECO:0000256" key="1">
    <source>
        <dbReference type="SAM" id="SignalP"/>
    </source>
</evidence>
<reference evidence="2" key="1">
    <citation type="submission" date="2020-11" db="EMBL/GenBank/DDBJ databases">
        <authorList>
            <consortium name="DOE Joint Genome Institute"/>
            <person name="Ahrendt S."/>
            <person name="Riley R."/>
            <person name="Andreopoulos W."/>
            <person name="Labutti K."/>
            <person name="Pangilinan J."/>
            <person name="Ruiz-Duenas F.J."/>
            <person name="Barrasa J.M."/>
            <person name="Sanchez-Garcia M."/>
            <person name="Camarero S."/>
            <person name="Miyauchi S."/>
            <person name="Serrano A."/>
            <person name="Linde D."/>
            <person name="Babiker R."/>
            <person name="Drula E."/>
            <person name="Ayuso-Fernandez I."/>
            <person name="Pacheco R."/>
            <person name="Padilla G."/>
            <person name="Ferreira P."/>
            <person name="Barriuso J."/>
            <person name="Kellner H."/>
            <person name="Castanera R."/>
            <person name="Alfaro M."/>
            <person name="Ramirez L."/>
            <person name="Pisabarro A.G."/>
            <person name="Kuo A."/>
            <person name="Tritt A."/>
            <person name="Lipzen A."/>
            <person name="He G."/>
            <person name="Yan M."/>
            <person name="Ng V."/>
            <person name="Cullen D."/>
            <person name="Martin F."/>
            <person name="Rosso M.-N."/>
            <person name="Henrissat B."/>
            <person name="Hibbett D."/>
            <person name="Martinez A.T."/>
            <person name="Grigoriev I.V."/>
        </authorList>
    </citation>
    <scope>NUCLEOTIDE SEQUENCE</scope>
    <source>
        <strain evidence="2">AH 40177</strain>
    </source>
</reference>
<proteinExistence type="predicted"/>
<dbReference type="EMBL" id="JADNRY010000917">
    <property type="protein sequence ID" value="KAF9024311.1"/>
    <property type="molecule type" value="Genomic_DNA"/>
</dbReference>
<evidence type="ECO:0000313" key="2">
    <source>
        <dbReference type="EMBL" id="KAF9024311.1"/>
    </source>
</evidence>
<gene>
    <name evidence="2" type="ORF">BDP27DRAFT_1410981</name>
</gene>
<feature type="chain" id="PRO_5040299377" evidence="1">
    <location>
        <begin position="23"/>
        <end position="119"/>
    </location>
</feature>
<dbReference type="AlphaFoldDB" id="A0A9P5P4M2"/>
<evidence type="ECO:0000313" key="3">
    <source>
        <dbReference type="Proteomes" id="UP000772434"/>
    </source>
</evidence>
<accession>A0A9P5P4M2</accession>
<protein>
    <submittedName>
        <fullName evidence="2">Uncharacterized protein</fullName>
    </submittedName>
</protein>
<dbReference type="PROSITE" id="PS51257">
    <property type="entry name" value="PROKAR_LIPOPROTEIN"/>
    <property type="match status" value="1"/>
</dbReference>
<comment type="caution">
    <text evidence="2">The sequence shown here is derived from an EMBL/GenBank/DDBJ whole genome shotgun (WGS) entry which is preliminary data.</text>
</comment>